<sequence length="153" mass="17268">MNRGEELRNKFAAKVAANPFDAQKAQFSDRLDRFLVAEKNASAASGSFVDRFYAEFSVEQPADIAAWFSLKLQDLFICVSGKPKWLFEPSWVFENGVPLEFLHQFSDENGTTFYVFRGYREAELAGVTGKVRFLRLMAQMRDGFVGLDGDVTG</sequence>
<organism evidence="1 2">
    <name type="scientific">Endobacterium cereale</name>
    <dbReference type="NCBI Taxonomy" id="2663029"/>
    <lineage>
        <taxon>Bacteria</taxon>
        <taxon>Pseudomonadati</taxon>
        <taxon>Pseudomonadota</taxon>
        <taxon>Alphaproteobacteria</taxon>
        <taxon>Hyphomicrobiales</taxon>
        <taxon>Rhizobiaceae</taxon>
        <taxon>Endobacterium</taxon>
    </lineage>
</organism>
<evidence type="ECO:0000313" key="2">
    <source>
        <dbReference type="Proteomes" id="UP000435138"/>
    </source>
</evidence>
<reference evidence="1 2" key="1">
    <citation type="submission" date="2019-11" db="EMBL/GenBank/DDBJ databases">
        <title>Genome analysis of Rhizobacterium cereale a novel genus and species isolated from maize roots in North Spain.</title>
        <authorList>
            <person name="Menendez E."/>
            <person name="Flores-Felix J.D."/>
            <person name="Ramirez-Bahena M.-H."/>
            <person name="Igual J.M."/>
            <person name="Garcia-Fraile P."/>
            <person name="Peix A."/>
            <person name="Velazquez E."/>
        </authorList>
    </citation>
    <scope>NUCLEOTIDE SEQUENCE [LARGE SCALE GENOMIC DNA]</scope>
    <source>
        <strain evidence="1 2">RZME27</strain>
    </source>
</reference>
<accession>A0A6A8AJF6</accession>
<name>A0A6A8AJF6_9HYPH</name>
<keyword evidence="2" id="KW-1185">Reference proteome</keyword>
<dbReference type="Proteomes" id="UP000435138">
    <property type="component" value="Unassembled WGS sequence"/>
</dbReference>
<comment type="caution">
    <text evidence="1">The sequence shown here is derived from an EMBL/GenBank/DDBJ whole genome shotgun (WGS) entry which is preliminary data.</text>
</comment>
<gene>
    <name evidence="1" type="ORF">GAO09_28670</name>
</gene>
<proteinExistence type="predicted"/>
<evidence type="ECO:0000313" key="1">
    <source>
        <dbReference type="EMBL" id="MQY50007.1"/>
    </source>
</evidence>
<dbReference type="AlphaFoldDB" id="A0A6A8AJF6"/>
<protein>
    <submittedName>
        <fullName evidence="1">Uncharacterized protein</fullName>
    </submittedName>
</protein>
<dbReference type="EMBL" id="WIXI01000051">
    <property type="protein sequence ID" value="MQY50007.1"/>
    <property type="molecule type" value="Genomic_DNA"/>
</dbReference>
<dbReference type="RefSeq" id="WP_153360244.1">
    <property type="nucleotide sequence ID" value="NZ_JAYKOO010000004.1"/>
</dbReference>